<dbReference type="InterPro" id="IPR010347">
    <property type="entry name" value="Tdp1"/>
</dbReference>
<sequence length="1098" mass="118888">MTRECIDLTSDDDEGLDNRVLPPRNHTSLGSSTASRKKRPEDARPCTQDGGQPREGGLRNISHPRHGLSNNDPILLDEEDEVDAATTTSTTNTLRSTLNSHNRTVRLDGRNDATATSTSGTNRQAHQNNSTLTTNEARSDEGVNDANRINSNSSTAAATPPAPVTPPVTLPSRRRPLPNLGKTVLGPGMPPPLYPDLPNFGGPWLVKDREGDIPPIWVPYRSIPQDMTPLPPEPLLDAEPGPEFDMIESDVDVDADMDMDSEEAEDLKMAIAMSLEDQGALLVSSGSSAARMDVDVDLDIGEYEDEDDEDVRPAFRASQLKRKKRAPPGAEFPMRRMHARPISIDLTRPGHGTATDTESDRDTNAMGASLGPCPRRRSNDLLSTHGQDGTAVRSIEAIESPVRTALGLQTRQTLTSAAGASIRDDRTISASPTTATTTQGQKGPTSEPSELTSFNLLTLNRHAMEAERLMRLKRKREAEAEAEIVVVDGDINRGRVPARSNREGSKTISPSPPPSRRARLGVQGTSLHQPGSAAGVADAKGAAAAAATVPSTSQRVQGSAPTSSNAMYFPTGKVFQTYINGFPSANTITFPQLIGRKESLTGCLLSSFVWDFDWLLPHFATAKTKFQLVMHAKSAAQREALLGDFRGISNVRLCFPPMDSIINCMHSKLMLLFYDASDMDMAVAMSMPSRTISGTSWLAGPRCRIVVPTANLTGADWGVGGVMENTVFLIDLPVKGQPTAAPTDASGEGNEIAFQKSLVAFLQAQTVPEDILEKLDHFDFRNTAEYGFVHTIGGMHGGERWRTTGLGGLCRTVAELGLASSNSPEVHYVTSSVGSLNDEFMSVMYSAAQGDNNGLTGARHRTTGTFQRQLGATKDPIVSTRGLTAAAVTDKWRQRFRFFFPSENTVKASIGGPGAAETICFSDKWWQSSRFPRQNMRDCVSARRGCLMHNKLMFVGYPTPVVRSLKTGKSKSYIGWVYVGSANLSESAWDSAHDILGQTAVVGATIRLERHQADMYTSCRGRLVQDKSTGTPKLNCRNWECGVIVPVEEEGEDMKSSTNSSGEGALVVMGRVVPVPMEHPGKSFEGRKPWLFSEGITR</sequence>
<dbReference type="Proteomes" id="UP000027920">
    <property type="component" value="Unassembled WGS sequence"/>
</dbReference>
<dbReference type="PROSITE" id="PS50330">
    <property type="entry name" value="UIM"/>
    <property type="match status" value="1"/>
</dbReference>
<keyword evidence="6" id="KW-1185">Reference proteome</keyword>
<evidence type="ECO:0000256" key="1">
    <source>
        <dbReference type="PIRSR" id="PIRSR610347-1"/>
    </source>
</evidence>
<evidence type="ECO:0000256" key="2">
    <source>
        <dbReference type="PIRSR" id="PIRSR610347-2"/>
    </source>
</evidence>
<feature type="active site" description="Nucleophile" evidence="1">
    <location>
        <position position="666"/>
    </location>
</feature>
<dbReference type="PANTHER" id="PTHR12415">
    <property type="entry name" value="TYROSYL-DNA PHOSPHODIESTERASE 1"/>
    <property type="match status" value="1"/>
</dbReference>
<dbReference type="GO" id="GO:0003697">
    <property type="term" value="F:single-stranded DNA binding"/>
    <property type="evidence" value="ECO:0007669"/>
    <property type="project" value="TreeGrafter"/>
</dbReference>
<feature type="region of interest" description="Disordered" evidence="4">
    <location>
        <begin position="494"/>
        <end position="520"/>
    </location>
</feature>
<feature type="compositionally biased region" description="Polar residues" evidence="4">
    <location>
        <begin position="113"/>
        <end position="136"/>
    </location>
</feature>
<feature type="compositionally biased region" description="Pro residues" evidence="4">
    <location>
        <begin position="160"/>
        <end position="169"/>
    </location>
</feature>
<name>A0A072PE78_9EURO</name>
<dbReference type="Gene3D" id="3.30.870.10">
    <property type="entry name" value="Endonuclease Chain A"/>
    <property type="match status" value="2"/>
</dbReference>
<feature type="compositionally biased region" description="Low complexity" evidence="4">
    <location>
        <begin position="86"/>
        <end position="100"/>
    </location>
</feature>
<dbReference type="AlphaFoldDB" id="A0A072PE78"/>
<proteinExistence type="predicted"/>
<feature type="region of interest" description="Disordered" evidence="4">
    <location>
        <begin position="416"/>
        <end position="450"/>
    </location>
</feature>
<feature type="compositionally biased region" description="Polar residues" evidence="4">
    <location>
        <begin position="25"/>
        <end position="34"/>
    </location>
</feature>
<feature type="active site" description="Proton donor/acceptor" evidence="1">
    <location>
        <position position="949"/>
    </location>
</feature>
<dbReference type="OrthoDB" id="4120271at2759"/>
<dbReference type="HOGENOM" id="CLU_007773_1_0_1"/>
<dbReference type="PANTHER" id="PTHR12415:SF4">
    <property type="entry name" value="TYROSYL-DNA PHOSPHODIESTERASE DOMAIN-CONTAINING PROTEIN"/>
    <property type="match status" value="1"/>
</dbReference>
<feature type="binding site" evidence="2">
    <location>
        <position position="668"/>
    </location>
    <ligand>
        <name>substrate</name>
    </ligand>
</feature>
<evidence type="ECO:0000313" key="6">
    <source>
        <dbReference type="Proteomes" id="UP000027920"/>
    </source>
</evidence>
<feature type="site" description="Interaction with DNA" evidence="3">
    <location>
        <position position="985"/>
    </location>
</feature>
<gene>
    <name evidence="5" type="ORF">A1O9_06005</name>
</gene>
<dbReference type="VEuPathDB" id="FungiDB:A1O9_06005"/>
<dbReference type="SUPFAM" id="SSF56024">
    <property type="entry name" value="Phospholipase D/nuclease"/>
    <property type="match status" value="2"/>
</dbReference>
<dbReference type="CDD" id="cd09122">
    <property type="entry name" value="PLDc_Tdp1_1"/>
    <property type="match status" value="1"/>
</dbReference>
<feature type="region of interest" description="Disordered" evidence="4">
    <location>
        <begin position="345"/>
        <end position="389"/>
    </location>
</feature>
<dbReference type="STRING" id="1182545.A0A072PE78"/>
<accession>A0A072PE78</accession>
<evidence type="ECO:0000256" key="3">
    <source>
        <dbReference type="PIRSR" id="PIRSR610347-3"/>
    </source>
</evidence>
<feature type="compositionally biased region" description="Low complexity" evidence="4">
    <location>
        <begin position="428"/>
        <end position="445"/>
    </location>
</feature>
<dbReference type="EMBL" id="AMGV01000004">
    <property type="protein sequence ID" value="KEF58082.1"/>
    <property type="molecule type" value="Genomic_DNA"/>
</dbReference>
<comment type="caution">
    <text evidence="5">The sequence shown here is derived from an EMBL/GenBank/DDBJ whole genome shotgun (WGS) entry which is preliminary data.</text>
</comment>
<dbReference type="Pfam" id="PF06087">
    <property type="entry name" value="Tyr-DNA_phospho"/>
    <property type="match status" value="2"/>
</dbReference>
<reference evidence="5 6" key="1">
    <citation type="submission" date="2013-03" db="EMBL/GenBank/DDBJ databases">
        <title>The Genome Sequence of Exophiala aquamarina CBS 119918.</title>
        <authorList>
            <consortium name="The Broad Institute Genomics Platform"/>
            <person name="Cuomo C."/>
            <person name="de Hoog S."/>
            <person name="Gorbushina A."/>
            <person name="Walker B."/>
            <person name="Young S.K."/>
            <person name="Zeng Q."/>
            <person name="Gargeya S."/>
            <person name="Fitzgerald M."/>
            <person name="Haas B."/>
            <person name="Abouelleil A."/>
            <person name="Allen A.W."/>
            <person name="Alvarado L."/>
            <person name="Arachchi H.M."/>
            <person name="Berlin A.M."/>
            <person name="Chapman S.B."/>
            <person name="Gainer-Dewar J."/>
            <person name="Goldberg J."/>
            <person name="Griggs A."/>
            <person name="Gujja S."/>
            <person name="Hansen M."/>
            <person name="Howarth C."/>
            <person name="Imamovic A."/>
            <person name="Ireland A."/>
            <person name="Larimer J."/>
            <person name="McCowan C."/>
            <person name="Murphy C."/>
            <person name="Pearson M."/>
            <person name="Poon T.W."/>
            <person name="Priest M."/>
            <person name="Roberts A."/>
            <person name="Saif S."/>
            <person name="Shea T."/>
            <person name="Sisk P."/>
            <person name="Sykes S."/>
            <person name="Wortman J."/>
            <person name="Nusbaum C."/>
            <person name="Birren B."/>
        </authorList>
    </citation>
    <scope>NUCLEOTIDE SEQUENCE [LARGE SCALE GENOMIC DNA]</scope>
    <source>
        <strain evidence="5 6">CBS 119918</strain>
    </source>
</reference>
<organism evidence="5 6">
    <name type="scientific">Exophiala aquamarina CBS 119918</name>
    <dbReference type="NCBI Taxonomy" id="1182545"/>
    <lineage>
        <taxon>Eukaryota</taxon>
        <taxon>Fungi</taxon>
        <taxon>Dikarya</taxon>
        <taxon>Ascomycota</taxon>
        <taxon>Pezizomycotina</taxon>
        <taxon>Eurotiomycetes</taxon>
        <taxon>Chaetothyriomycetidae</taxon>
        <taxon>Chaetothyriales</taxon>
        <taxon>Herpotrichiellaceae</taxon>
        <taxon>Exophiala</taxon>
    </lineage>
</organism>
<feature type="region of interest" description="Disordered" evidence="4">
    <location>
        <begin position="1"/>
        <end position="187"/>
    </location>
</feature>
<evidence type="ECO:0008006" key="7">
    <source>
        <dbReference type="Google" id="ProtNLM"/>
    </source>
</evidence>
<dbReference type="GO" id="GO:0003690">
    <property type="term" value="F:double-stranded DNA binding"/>
    <property type="evidence" value="ECO:0007669"/>
    <property type="project" value="TreeGrafter"/>
</dbReference>
<feature type="binding site" evidence="2">
    <location>
        <position position="951"/>
    </location>
    <ligand>
        <name>substrate</name>
    </ligand>
</feature>
<dbReference type="GO" id="GO:0005634">
    <property type="term" value="C:nucleus"/>
    <property type="evidence" value="ECO:0007669"/>
    <property type="project" value="InterPro"/>
</dbReference>
<dbReference type="InterPro" id="IPR003903">
    <property type="entry name" value="UIM_dom"/>
</dbReference>
<dbReference type="GO" id="GO:0006281">
    <property type="term" value="P:DNA repair"/>
    <property type="evidence" value="ECO:0007669"/>
    <property type="project" value="InterPro"/>
</dbReference>
<dbReference type="GO" id="GO:0017005">
    <property type="term" value="F:3'-tyrosyl-DNA phosphodiesterase activity"/>
    <property type="evidence" value="ECO:0007669"/>
    <property type="project" value="TreeGrafter"/>
</dbReference>
<protein>
    <recommendedName>
        <fullName evidence="7">PLD phosphodiesterase domain-containing protein</fullName>
    </recommendedName>
</protein>
<evidence type="ECO:0000256" key="4">
    <source>
        <dbReference type="SAM" id="MobiDB-lite"/>
    </source>
</evidence>
<evidence type="ECO:0000313" key="5">
    <source>
        <dbReference type="EMBL" id="KEF58082.1"/>
    </source>
</evidence>
<dbReference type="RefSeq" id="XP_013260672.1">
    <property type="nucleotide sequence ID" value="XM_013405218.1"/>
</dbReference>
<dbReference type="GeneID" id="25280925"/>